<protein>
    <submittedName>
        <fullName evidence="3">Lipase family protein</fullName>
    </submittedName>
</protein>
<evidence type="ECO:0000256" key="2">
    <source>
        <dbReference type="SAM" id="SignalP"/>
    </source>
</evidence>
<dbReference type="Proteomes" id="UP001555786">
    <property type="component" value="Unassembled WGS sequence"/>
</dbReference>
<feature type="signal peptide" evidence="2">
    <location>
        <begin position="1"/>
        <end position="25"/>
    </location>
</feature>
<gene>
    <name evidence="3" type="ORF">ABXS05_08515</name>
</gene>
<evidence type="ECO:0000313" key="4">
    <source>
        <dbReference type="Proteomes" id="UP001555786"/>
    </source>
</evidence>
<dbReference type="InterPro" id="IPR029058">
    <property type="entry name" value="AB_hydrolase_fold"/>
</dbReference>
<feature type="chain" id="PRO_5046593516" evidence="2">
    <location>
        <begin position="26"/>
        <end position="404"/>
    </location>
</feature>
<dbReference type="PANTHER" id="PTHR34853:SF1">
    <property type="entry name" value="LIPASE 5"/>
    <property type="match status" value="1"/>
</dbReference>
<dbReference type="RefSeq" id="WP_367623590.1">
    <property type="nucleotide sequence ID" value="NZ_JBFNQD010000002.1"/>
</dbReference>
<dbReference type="InterPro" id="IPR005152">
    <property type="entry name" value="Lipase_secreted"/>
</dbReference>
<dbReference type="SUPFAM" id="SSF53474">
    <property type="entry name" value="alpha/beta-Hydrolases"/>
    <property type="match status" value="1"/>
</dbReference>
<dbReference type="PIRSF" id="PIRSF029171">
    <property type="entry name" value="Esterase_LipA"/>
    <property type="match status" value="1"/>
</dbReference>
<dbReference type="EMBL" id="JBFNQD010000002">
    <property type="protein sequence ID" value="MEW9305576.1"/>
    <property type="molecule type" value="Genomic_DNA"/>
</dbReference>
<evidence type="ECO:0000256" key="1">
    <source>
        <dbReference type="SAM" id="MobiDB-lite"/>
    </source>
</evidence>
<reference evidence="3 4" key="1">
    <citation type="submission" date="2024-07" db="EMBL/GenBank/DDBJ databases">
        <title>Description of Labrys sedimenti sp. nov., isolated from a diclofenac-degrading enrichment culture.</title>
        <authorList>
            <person name="Tancsics A."/>
            <person name="Csepanyi A."/>
        </authorList>
    </citation>
    <scope>NUCLEOTIDE SEQUENCE [LARGE SCALE GENOMIC DNA]</scope>
    <source>
        <strain evidence="3 4">LMG 23578</strain>
    </source>
</reference>
<feature type="region of interest" description="Disordered" evidence="1">
    <location>
        <begin position="26"/>
        <end position="45"/>
    </location>
</feature>
<keyword evidence="2" id="KW-0732">Signal</keyword>
<comment type="caution">
    <text evidence="3">The sequence shown here is derived from an EMBL/GenBank/DDBJ whole genome shotgun (WGS) entry which is preliminary data.</text>
</comment>
<dbReference type="PANTHER" id="PTHR34853">
    <property type="match status" value="1"/>
</dbReference>
<dbReference type="Gene3D" id="3.40.50.1820">
    <property type="entry name" value="alpha/beta hydrolase"/>
    <property type="match status" value="2"/>
</dbReference>
<keyword evidence="4" id="KW-1185">Reference proteome</keyword>
<evidence type="ECO:0000313" key="3">
    <source>
        <dbReference type="EMBL" id="MEW9305576.1"/>
    </source>
</evidence>
<name>A0ABV3PIW6_9HYPH</name>
<organism evidence="3 4">
    <name type="scientific">Labrys neptuniae</name>
    <dbReference type="NCBI Taxonomy" id="376174"/>
    <lineage>
        <taxon>Bacteria</taxon>
        <taxon>Pseudomonadati</taxon>
        <taxon>Pseudomonadota</taxon>
        <taxon>Alphaproteobacteria</taxon>
        <taxon>Hyphomicrobiales</taxon>
        <taxon>Xanthobacteraceae</taxon>
        <taxon>Labrys</taxon>
    </lineage>
</organism>
<proteinExistence type="predicted"/>
<dbReference type="Pfam" id="PF03583">
    <property type="entry name" value="LIP"/>
    <property type="match status" value="1"/>
</dbReference>
<sequence length="404" mass="43544">MKLSYALAVIGALLLSALAAGPLAAAPTSSMEPRTGPQGAAFWDDVPTEVPAGAKRGDIYWVQQRFDAPKGAKAWNVVYVTEGADGKLTYVSGEIYLPAASRKQPGHLVLWNHETAGMQDSCAPSRRSLVDKWGIRIPALEQMLDKGFVVVASDYQGLGTPGSTAYLNGAAQAKASLDAVRLAQTFPGADAGPRFVEYGWSQGGQTSLWLAHLQQAYAPELELLGAGEIAPASRHWDLTEYDLTTTATGGYYISRMVGLRVGHPELALRDVLSTDGLEMLEHLSAGCWAIAEKTEGKPTTLFANRDGLQPGKPWRQWLEANDAFLPVRNVPFVFFQGDKDIAVPVELNRKVARDLCQQGVTVDYRESKGLDHENIVPVAVAALPDWFADRFKGVPAQSACAGIP</sequence>
<accession>A0ABV3PIW6</accession>